<accession>A0A3G4ZUW3</accession>
<gene>
    <name evidence="1" type="ORF">Edafosvirus25_11</name>
</gene>
<proteinExistence type="predicted"/>
<reference evidence="1" key="1">
    <citation type="submission" date="2018-10" db="EMBL/GenBank/DDBJ databases">
        <title>Hidden diversity of soil giant viruses.</title>
        <authorList>
            <person name="Schulz F."/>
            <person name="Alteio L."/>
            <person name="Goudeau D."/>
            <person name="Ryan E.M."/>
            <person name="Malmstrom R.R."/>
            <person name="Blanchard J."/>
            <person name="Woyke T."/>
        </authorList>
    </citation>
    <scope>NUCLEOTIDE SEQUENCE</scope>
    <source>
        <strain evidence="1">EDV1</strain>
    </source>
</reference>
<evidence type="ECO:0000313" key="1">
    <source>
        <dbReference type="EMBL" id="AYV78697.1"/>
    </source>
</evidence>
<organism evidence="1">
    <name type="scientific">Edafosvirus sp</name>
    <dbReference type="NCBI Taxonomy" id="2487765"/>
    <lineage>
        <taxon>Viruses</taxon>
        <taxon>Varidnaviria</taxon>
        <taxon>Bamfordvirae</taxon>
        <taxon>Nucleocytoviricota</taxon>
        <taxon>Megaviricetes</taxon>
        <taxon>Imitervirales</taxon>
        <taxon>Mimiviridae</taxon>
        <taxon>Klosneuvirinae</taxon>
    </lineage>
</organism>
<protein>
    <submittedName>
        <fullName evidence="1">Uncharacterized protein</fullName>
    </submittedName>
</protein>
<sequence>MSRVIRKLNNAMCNDNIMLEPRLQEYLKKKELYKKNNINPCIPVEKEYMITKDDEYKIKLFINGDKSIYQSKNNILNADLKHQKQYFPSKQFRKDERMKRIKRKKEKMEKPINRGMFAVDDSDELFYEDPVRIEENKIMHSRDFHEGTEMGKEVGQQVNMQLEANLNDKYKLNHPTSNRLYNYVPKIDYNQRLYNEPLEPLRQCYTIDNPINNTNKIIGELDTYSSLLTPSYNESSEMDMNTKIVIPKMNSNNKKCLDISNYQPVPYMGYGRGAPETPIETEIMLGTPSKTSKTYGYQNPFEHYFDYVSEDVQDHHHIVPQNYPRGGVPSRLDNRKEPAKYYRDVM</sequence>
<dbReference type="EMBL" id="MK072090">
    <property type="protein sequence ID" value="AYV78697.1"/>
    <property type="molecule type" value="Genomic_DNA"/>
</dbReference>
<name>A0A3G4ZUW3_9VIRU</name>